<proteinExistence type="predicted"/>
<keyword evidence="1" id="KW-1133">Transmembrane helix</keyword>
<feature type="transmembrane region" description="Helical" evidence="1">
    <location>
        <begin position="134"/>
        <end position="154"/>
    </location>
</feature>
<sequence>LKRTKKLKSLLVRSIITWLTSWEINLAFCRNPYHSKEFGAPDNSFFPRSALLQRFDRQYLIGGKFLIQVIGVATERRGLVNAHVTITTSLMVFTDMIAIGIVFIMAIGNRNDFTNSLPSHFVNEKKFYDAMGPFWMYLGAFSLHITVAFNMCCLQPYTVLQNSKSKSTAIGKVEERTEKAAELEETKKKSKDQ</sequence>
<evidence type="ECO:0000313" key="2">
    <source>
        <dbReference type="WBParaSite" id="HPLM_0000891901-mRNA-1"/>
    </source>
</evidence>
<reference evidence="2" key="1">
    <citation type="submission" date="2016-04" db="UniProtKB">
        <authorList>
            <consortium name="WormBaseParasite"/>
        </authorList>
    </citation>
    <scope>IDENTIFICATION</scope>
</reference>
<evidence type="ECO:0000256" key="1">
    <source>
        <dbReference type="SAM" id="Phobius"/>
    </source>
</evidence>
<organism evidence="2">
    <name type="scientific">Haemonchus placei</name>
    <name type="common">Barber's pole worm</name>
    <dbReference type="NCBI Taxonomy" id="6290"/>
    <lineage>
        <taxon>Eukaryota</taxon>
        <taxon>Metazoa</taxon>
        <taxon>Ecdysozoa</taxon>
        <taxon>Nematoda</taxon>
        <taxon>Chromadorea</taxon>
        <taxon>Rhabditida</taxon>
        <taxon>Rhabditina</taxon>
        <taxon>Rhabditomorpha</taxon>
        <taxon>Strongyloidea</taxon>
        <taxon>Trichostrongylidae</taxon>
        <taxon>Haemonchus</taxon>
    </lineage>
</organism>
<keyword evidence="1" id="KW-0472">Membrane</keyword>
<feature type="transmembrane region" description="Helical" evidence="1">
    <location>
        <begin position="84"/>
        <end position="107"/>
    </location>
</feature>
<accession>A0A158QMP5</accession>
<dbReference type="AlphaFoldDB" id="A0A158QMP5"/>
<dbReference type="WBParaSite" id="HPLM_0000891901-mRNA-1">
    <property type="protein sequence ID" value="HPLM_0000891901-mRNA-1"/>
    <property type="gene ID" value="HPLM_0000891901"/>
</dbReference>
<keyword evidence="1" id="KW-0812">Transmembrane</keyword>
<name>A0A158QMP5_HAEPC</name>
<protein>
    <submittedName>
        <fullName evidence="2">Uncharacterized protein</fullName>
    </submittedName>
</protein>